<evidence type="ECO:0000256" key="6">
    <source>
        <dbReference type="ARBA" id="ARBA00022664"/>
    </source>
</evidence>
<evidence type="ECO:0000259" key="14">
    <source>
        <dbReference type="PROSITE" id="PS52002"/>
    </source>
</evidence>
<dbReference type="GO" id="GO:0005682">
    <property type="term" value="C:U5 snRNP"/>
    <property type="evidence" value="ECO:0007669"/>
    <property type="project" value="EnsemblFungi"/>
</dbReference>
<keyword evidence="7" id="KW-0819">tRNA processing</keyword>
<dbReference type="GO" id="GO:0046540">
    <property type="term" value="C:U4/U6 x U5 tri-snRNP complex"/>
    <property type="evidence" value="ECO:0007669"/>
    <property type="project" value="EnsemblFungi"/>
</dbReference>
<dbReference type="PANTHER" id="PTHR11021:SF1">
    <property type="entry name" value="U6 SNRNA-ASSOCIATED SM-LIKE PROTEIN LSM6"/>
    <property type="match status" value="1"/>
</dbReference>
<dbReference type="PROSITE" id="PS52002">
    <property type="entry name" value="SM"/>
    <property type="match status" value="1"/>
</dbReference>
<evidence type="ECO:0000256" key="11">
    <source>
        <dbReference type="ARBA" id="ARBA00023242"/>
    </source>
</evidence>
<dbReference type="EMBL" id="JQFK01000032">
    <property type="protein sequence ID" value="KGK37647.1"/>
    <property type="molecule type" value="Genomic_DNA"/>
</dbReference>
<dbReference type="GO" id="GO:0000398">
    <property type="term" value="P:mRNA splicing, via spliceosome"/>
    <property type="evidence" value="ECO:0007669"/>
    <property type="project" value="EnsemblFungi"/>
</dbReference>
<dbReference type="GO" id="GO:0008033">
    <property type="term" value="P:tRNA processing"/>
    <property type="evidence" value="ECO:0007669"/>
    <property type="project" value="UniProtKB-KW"/>
</dbReference>
<dbReference type="GO" id="GO:0000932">
    <property type="term" value="C:P-body"/>
    <property type="evidence" value="ECO:0007669"/>
    <property type="project" value="EnsemblFungi"/>
</dbReference>
<keyword evidence="8 13" id="KW-0747">Spliceosome</keyword>
<dbReference type="PANTHER" id="PTHR11021">
    <property type="entry name" value="SMALL NUCLEAR RIBONUCLEOPROTEIN F SNRNP-F"/>
    <property type="match status" value="1"/>
</dbReference>
<dbReference type="HOGENOM" id="CLU_076902_7_5_1"/>
<dbReference type="GO" id="GO:0030620">
    <property type="term" value="F:U2 snRNA binding"/>
    <property type="evidence" value="ECO:0007669"/>
    <property type="project" value="EnsemblFungi"/>
</dbReference>
<keyword evidence="12 13" id="KW-0687">Ribonucleoprotein</keyword>
<evidence type="ECO:0000313" key="15">
    <source>
        <dbReference type="EMBL" id="KGK37647.1"/>
    </source>
</evidence>
<proteinExistence type="inferred from homology"/>
<evidence type="ECO:0000256" key="2">
    <source>
        <dbReference type="ARBA" id="ARBA00004496"/>
    </source>
</evidence>
<evidence type="ECO:0000313" key="16">
    <source>
        <dbReference type="Proteomes" id="UP000029867"/>
    </source>
</evidence>
<dbReference type="Gene3D" id="2.30.30.100">
    <property type="match status" value="1"/>
</dbReference>
<gene>
    <name evidence="15" type="ORF">JL09_g3208</name>
</gene>
<evidence type="ECO:0000256" key="8">
    <source>
        <dbReference type="ARBA" id="ARBA00022728"/>
    </source>
</evidence>
<keyword evidence="4" id="KW-0963">Cytoplasm</keyword>
<comment type="caution">
    <text evidence="15">The sequence shown here is derived from an EMBL/GenBank/DDBJ whole genome shotgun (WGS) entry which is preliminary data.</text>
</comment>
<dbReference type="GO" id="GO:0005688">
    <property type="term" value="C:U6 snRNP"/>
    <property type="evidence" value="ECO:0007669"/>
    <property type="project" value="EnsemblFungi"/>
</dbReference>
<evidence type="ECO:0000256" key="1">
    <source>
        <dbReference type="ARBA" id="ARBA00004123"/>
    </source>
</evidence>
<evidence type="ECO:0000256" key="9">
    <source>
        <dbReference type="ARBA" id="ARBA00022884"/>
    </source>
</evidence>
<accession>A0A099P0E2</accession>
<dbReference type="SUPFAM" id="SSF50182">
    <property type="entry name" value="Sm-like ribonucleoproteins"/>
    <property type="match status" value="1"/>
</dbReference>
<evidence type="ECO:0000256" key="12">
    <source>
        <dbReference type="ARBA" id="ARBA00023274"/>
    </source>
</evidence>
<feature type="domain" description="Sm" evidence="14">
    <location>
        <begin position="18"/>
        <end position="84"/>
    </location>
</feature>
<dbReference type="Pfam" id="PF01423">
    <property type="entry name" value="LSM"/>
    <property type="match status" value="1"/>
</dbReference>
<organism evidence="15 16">
    <name type="scientific">Pichia kudriavzevii</name>
    <name type="common">Yeast</name>
    <name type="synonym">Issatchenkia orientalis</name>
    <dbReference type="NCBI Taxonomy" id="4909"/>
    <lineage>
        <taxon>Eukaryota</taxon>
        <taxon>Fungi</taxon>
        <taxon>Dikarya</taxon>
        <taxon>Ascomycota</taxon>
        <taxon>Saccharomycotina</taxon>
        <taxon>Pichiomycetes</taxon>
        <taxon>Pichiales</taxon>
        <taxon>Pichiaceae</taxon>
        <taxon>Pichia</taxon>
    </lineage>
</organism>
<dbReference type="GO" id="GO:0005732">
    <property type="term" value="C:sno(s)RNA-containing ribonucleoprotein complex"/>
    <property type="evidence" value="ECO:0007669"/>
    <property type="project" value="EnsemblFungi"/>
</dbReference>
<dbReference type="GO" id="GO:1990726">
    <property type="term" value="C:Lsm1-7-Pat1 complex"/>
    <property type="evidence" value="ECO:0007669"/>
    <property type="project" value="EnsemblFungi"/>
</dbReference>
<keyword evidence="5" id="KW-0698">rRNA processing</keyword>
<dbReference type="GO" id="GO:0000290">
    <property type="term" value="P:deadenylation-dependent decapping of nuclear-transcribed mRNA"/>
    <property type="evidence" value="ECO:0007669"/>
    <property type="project" value="EnsemblFungi"/>
</dbReference>
<dbReference type="GO" id="GO:0008266">
    <property type="term" value="F:poly(U) RNA binding"/>
    <property type="evidence" value="ECO:0007669"/>
    <property type="project" value="EnsemblFungi"/>
</dbReference>
<evidence type="ECO:0000256" key="4">
    <source>
        <dbReference type="ARBA" id="ARBA00022490"/>
    </source>
</evidence>
<dbReference type="GO" id="GO:0030490">
    <property type="term" value="P:maturation of SSU-rRNA"/>
    <property type="evidence" value="ECO:0007669"/>
    <property type="project" value="EnsemblFungi"/>
</dbReference>
<dbReference type="GO" id="GO:0005730">
    <property type="term" value="C:nucleolus"/>
    <property type="evidence" value="ECO:0007669"/>
    <property type="project" value="EnsemblFungi"/>
</dbReference>
<dbReference type="InterPro" id="IPR010920">
    <property type="entry name" value="LSM_dom_sf"/>
</dbReference>
<dbReference type="SMART" id="SM00651">
    <property type="entry name" value="Sm"/>
    <property type="match status" value="1"/>
</dbReference>
<evidence type="ECO:0000256" key="3">
    <source>
        <dbReference type="ARBA" id="ARBA00007927"/>
    </source>
</evidence>
<dbReference type="InterPro" id="IPR016487">
    <property type="entry name" value="Lsm6/sSmF"/>
</dbReference>
<dbReference type="Proteomes" id="UP000029867">
    <property type="component" value="Unassembled WGS sequence"/>
</dbReference>
<evidence type="ECO:0000256" key="7">
    <source>
        <dbReference type="ARBA" id="ARBA00022694"/>
    </source>
</evidence>
<dbReference type="eggNOG" id="KOG1783">
    <property type="taxonomic scope" value="Eukaryota"/>
</dbReference>
<comment type="subcellular location">
    <subcellularLocation>
        <location evidence="2">Cytoplasm</location>
    </subcellularLocation>
    <subcellularLocation>
        <location evidence="1 13">Nucleus</location>
    </subcellularLocation>
</comment>
<keyword evidence="9 13" id="KW-0694">RNA-binding</keyword>
<protein>
    <recommendedName>
        <fullName evidence="14">Sm domain-containing protein</fullName>
    </recommendedName>
</protein>
<dbReference type="VEuPathDB" id="FungiDB:C5L36_0C00830"/>
<evidence type="ECO:0000256" key="13">
    <source>
        <dbReference type="PIRNR" id="PIRNR006609"/>
    </source>
</evidence>
<keyword evidence="6 13" id="KW-0507">mRNA processing</keyword>
<name>A0A099P0E2_PICKU</name>
<keyword evidence="10 13" id="KW-0508">mRNA splicing</keyword>
<dbReference type="InterPro" id="IPR047575">
    <property type="entry name" value="Sm"/>
</dbReference>
<evidence type="ECO:0000256" key="5">
    <source>
        <dbReference type="ARBA" id="ARBA00022552"/>
    </source>
</evidence>
<dbReference type="InterPro" id="IPR001163">
    <property type="entry name" value="Sm_dom_euk/arc"/>
</dbReference>
<comment type="similarity">
    <text evidence="3 13">Belongs to the snRNP Sm proteins family. SmF/LSm6 subfamily.</text>
</comment>
<keyword evidence="11 13" id="KW-0539">Nucleus</keyword>
<evidence type="ECO:0000256" key="10">
    <source>
        <dbReference type="ARBA" id="ARBA00023187"/>
    </source>
</evidence>
<dbReference type="GO" id="GO:0005681">
    <property type="term" value="C:spliceosomal complex"/>
    <property type="evidence" value="ECO:0007669"/>
    <property type="project" value="UniProtKB-KW"/>
</dbReference>
<reference evidence="16" key="1">
    <citation type="journal article" date="2014" name="Microb. Cell Fact.">
        <title>Exploiting Issatchenkia orientalis SD108 for succinic acid production.</title>
        <authorList>
            <person name="Xiao H."/>
            <person name="Shao Z."/>
            <person name="Jiang Y."/>
            <person name="Dole S."/>
            <person name="Zhao H."/>
        </authorList>
    </citation>
    <scope>NUCLEOTIDE SEQUENCE [LARGE SCALE GENOMIC DNA]</scope>
    <source>
        <strain evidence="16">SD108</strain>
    </source>
</reference>
<sequence length="84" mass="9441">MSNTETKVQSEESQTPDITASFLSSITNKPVNVKIYDDFIYTGTLASIDGYMNIVLQNAEEIVRGKSMNTYEEIFIRGNNILLN</sequence>
<dbReference type="AlphaFoldDB" id="A0A099P0E2"/>